<evidence type="ECO:0000256" key="1">
    <source>
        <dbReference type="SAM" id="Phobius"/>
    </source>
</evidence>
<reference evidence="4" key="1">
    <citation type="submission" date="2016-06" db="EMBL/GenBank/DDBJ databases">
        <authorList>
            <person name="Varghese N."/>
            <person name="Submissions Spin"/>
        </authorList>
    </citation>
    <scope>NUCLEOTIDE SEQUENCE [LARGE SCALE GENOMIC DNA]</scope>
    <source>
        <strain evidence="4">DSM 43817</strain>
    </source>
</reference>
<gene>
    <name evidence="3" type="ORF">GA0074692_2533</name>
</gene>
<organism evidence="3 4">
    <name type="scientific">Micromonospora pallida</name>
    <dbReference type="NCBI Taxonomy" id="145854"/>
    <lineage>
        <taxon>Bacteria</taxon>
        <taxon>Bacillati</taxon>
        <taxon>Actinomycetota</taxon>
        <taxon>Actinomycetes</taxon>
        <taxon>Micromonosporales</taxon>
        <taxon>Micromonosporaceae</taxon>
        <taxon>Micromonospora</taxon>
    </lineage>
</organism>
<keyword evidence="1" id="KW-1133">Transmembrane helix</keyword>
<name>A0A1C6SGH6_9ACTN</name>
<accession>A0A1C6SGH6</accession>
<sequence>MHSGDEAAMKAERDERPIGAWAAQAVLIAIALYVVVSARALGLWASHGPGPGFFPLVLALALVLLSVAWFVQTRRAAGGGAAREPYPWRRPAVTIASLVVLAVVLDFLGFQVSMLLFLLFYLRVMGRRRWLTSVVVAVVGSVGTFHLFNDVLLVPLPYATVPPLTWLGV</sequence>
<dbReference type="InterPro" id="IPR009936">
    <property type="entry name" value="DUF1468"/>
</dbReference>
<feature type="domain" description="DUF1468" evidence="2">
    <location>
        <begin position="24"/>
        <end position="157"/>
    </location>
</feature>
<evidence type="ECO:0000313" key="3">
    <source>
        <dbReference type="EMBL" id="SCL28419.1"/>
    </source>
</evidence>
<dbReference type="Pfam" id="PF07331">
    <property type="entry name" value="TctB"/>
    <property type="match status" value="1"/>
</dbReference>
<proteinExistence type="predicted"/>
<dbReference type="AlphaFoldDB" id="A0A1C6SGH6"/>
<keyword evidence="1" id="KW-0472">Membrane</keyword>
<keyword evidence="4" id="KW-1185">Reference proteome</keyword>
<evidence type="ECO:0000313" key="4">
    <source>
        <dbReference type="Proteomes" id="UP000198959"/>
    </source>
</evidence>
<feature type="transmembrane region" description="Helical" evidence="1">
    <location>
        <begin position="53"/>
        <end position="72"/>
    </location>
</feature>
<dbReference type="EMBL" id="FMHW01000002">
    <property type="protein sequence ID" value="SCL28419.1"/>
    <property type="molecule type" value="Genomic_DNA"/>
</dbReference>
<feature type="transmembrane region" description="Helical" evidence="1">
    <location>
        <begin position="92"/>
        <end position="118"/>
    </location>
</feature>
<feature type="transmembrane region" description="Helical" evidence="1">
    <location>
        <begin position="20"/>
        <end position="41"/>
    </location>
</feature>
<evidence type="ECO:0000259" key="2">
    <source>
        <dbReference type="Pfam" id="PF07331"/>
    </source>
</evidence>
<protein>
    <submittedName>
        <fullName evidence="3">Tripartite tricarboxylate transporter TctB family protein</fullName>
    </submittedName>
</protein>
<feature type="transmembrane region" description="Helical" evidence="1">
    <location>
        <begin position="130"/>
        <end position="148"/>
    </location>
</feature>
<dbReference type="Proteomes" id="UP000198959">
    <property type="component" value="Unassembled WGS sequence"/>
</dbReference>
<keyword evidence="1" id="KW-0812">Transmembrane</keyword>
<dbReference type="STRING" id="145854.GA0074692_2533"/>